<dbReference type="GO" id="GO:0006046">
    <property type="term" value="P:N-acetylglucosamine catabolic process"/>
    <property type="evidence" value="ECO:0007669"/>
    <property type="project" value="TreeGrafter"/>
</dbReference>
<protein>
    <recommendedName>
        <fullName evidence="3">Amidohydrolase-related domain-containing protein</fullName>
    </recommendedName>
</protein>
<feature type="domain" description="Amidohydrolase-related" evidence="3">
    <location>
        <begin position="48"/>
        <end position="371"/>
    </location>
</feature>
<dbReference type="SUPFAM" id="SSF51556">
    <property type="entry name" value="Metallo-dependent hydrolases"/>
    <property type="match status" value="1"/>
</dbReference>
<dbReference type="EMBL" id="QVIA01000016">
    <property type="protein sequence ID" value="RGC29518.1"/>
    <property type="molecule type" value="Genomic_DNA"/>
</dbReference>
<name>A0A3E2WQI2_9FIRM</name>
<comment type="similarity">
    <text evidence="1">Belongs to the metallo-dependent hydrolases superfamily. NagA family.</text>
</comment>
<dbReference type="RefSeq" id="WP_025654898.1">
    <property type="nucleotide sequence ID" value="NZ_QVIA01000016.1"/>
</dbReference>
<evidence type="ECO:0000259" key="3">
    <source>
        <dbReference type="Pfam" id="PF01979"/>
    </source>
</evidence>
<proteinExistence type="inferred from homology"/>
<reference evidence="4 5" key="1">
    <citation type="submission" date="2018-08" db="EMBL/GenBank/DDBJ databases">
        <title>A genome reference for cultivated species of the human gut microbiota.</title>
        <authorList>
            <person name="Zou Y."/>
            <person name="Xue W."/>
            <person name="Luo G."/>
        </authorList>
    </citation>
    <scope>NUCLEOTIDE SEQUENCE [LARGE SCALE GENOMIC DNA]</scope>
    <source>
        <strain evidence="4 5">AF19-21</strain>
    </source>
</reference>
<dbReference type="GeneID" id="93332867"/>
<evidence type="ECO:0000256" key="1">
    <source>
        <dbReference type="ARBA" id="ARBA00010716"/>
    </source>
</evidence>
<dbReference type="AlphaFoldDB" id="A0A3E2WQI2"/>
<organism evidence="4 5">
    <name type="scientific">Hungatella hathewayi</name>
    <dbReference type="NCBI Taxonomy" id="154046"/>
    <lineage>
        <taxon>Bacteria</taxon>
        <taxon>Bacillati</taxon>
        <taxon>Bacillota</taxon>
        <taxon>Clostridia</taxon>
        <taxon>Lachnospirales</taxon>
        <taxon>Lachnospiraceae</taxon>
        <taxon>Hungatella</taxon>
    </lineage>
</organism>
<evidence type="ECO:0000313" key="4">
    <source>
        <dbReference type="EMBL" id="RGC29518.1"/>
    </source>
</evidence>
<sequence>MKKIINARVITPFRCIENCEVAYEKGKITGIGENLGTAERVVDAEGMYLSPGFIDLHIHGGGGFSFCEADEGKIRQALLLSAEHGVTSVFASHMFPLPELGKILWKVMNDSSGPEILGMHSECLDWDYIYGEPCNQGKEAPAYTPDKYVHLIKQIPALRKIGVDPSLKGAAEFTRFFTSSGIKVAISHCGPATYEQVMECVEAGADCVTHLYTGMSGVYRDQQTGERFPGVIEDCLMEPELIAEVIGNGRHLTGQMLNLIYRFKGTGGMYLTTDSAVQKEPFKEGEEMVVPNHLPDRISIKTMAPMDYIVRETVKCSDIPLLQAVRMATYNPAKMAGVSDRKGKIGIGYDADLIVFDEGVNVKLVIARGKVMKNELEFI</sequence>
<dbReference type="PANTHER" id="PTHR11113">
    <property type="entry name" value="N-ACETYLGLUCOSAMINE-6-PHOSPHATE DEACETYLASE"/>
    <property type="match status" value="1"/>
</dbReference>
<dbReference type="GO" id="GO:0008448">
    <property type="term" value="F:N-acetylglucosamine-6-phosphate deacetylase activity"/>
    <property type="evidence" value="ECO:0007669"/>
    <property type="project" value="TreeGrafter"/>
</dbReference>
<dbReference type="InterPro" id="IPR032466">
    <property type="entry name" value="Metal_Hydrolase"/>
</dbReference>
<dbReference type="Proteomes" id="UP000261111">
    <property type="component" value="Unassembled WGS sequence"/>
</dbReference>
<evidence type="ECO:0000256" key="2">
    <source>
        <dbReference type="ARBA" id="ARBA00022801"/>
    </source>
</evidence>
<gene>
    <name evidence="4" type="ORF">DWX41_14660</name>
</gene>
<keyword evidence="2" id="KW-0378">Hydrolase</keyword>
<dbReference type="InterPro" id="IPR006680">
    <property type="entry name" value="Amidohydro-rel"/>
</dbReference>
<dbReference type="SUPFAM" id="SSF51338">
    <property type="entry name" value="Composite domain of metallo-dependent hydrolases"/>
    <property type="match status" value="1"/>
</dbReference>
<evidence type="ECO:0000313" key="5">
    <source>
        <dbReference type="Proteomes" id="UP000261111"/>
    </source>
</evidence>
<dbReference type="Pfam" id="PF01979">
    <property type="entry name" value="Amidohydro_1"/>
    <property type="match status" value="1"/>
</dbReference>
<dbReference type="Gene3D" id="3.20.20.140">
    <property type="entry name" value="Metal-dependent hydrolases"/>
    <property type="match status" value="1"/>
</dbReference>
<dbReference type="InterPro" id="IPR011059">
    <property type="entry name" value="Metal-dep_hydrolase_composite"/>
</dbReference>
<comment type="caution">
    <text evidence="4">The sequence shown here is derived from an EMBL/GenBank/DDBJ whole genome shotgun (WGS) entry which is preliminary data.</text>
</comment>
<accession>A0A3E2WQI2</accession>
<dbReference type="Gene3D" id="2.30.40.10">
    <property type="entry name" value="Urease, subunit C, domain 1"/>
    <property type="match status" value="1"/>
</dbReference>
<dbReference type="PANTHER" id="PTHR11113:SF14">
    <property type="entry name" value="N-ACETYLGLUCOSAMINE-6-PHOSPHATE DEACETYLASE"/>
    <property type="match status" value="1"/>
</dbReference>